<feature type="region of interest" description="Disordered" evidence="1">
    <location>
        <begin position="405"/>
        <end position="454"/>
    </location>
</feature>
<evidence type="ECO:0000256" key="1">
    <source>
        <dbReference type="SAM" id="MobiDB-lite"/>
    </source>
</evidence>
<proteinExistence type="predicted"/>
<dbReference type="EMBL" id="HBHX01020566">
    <property type="protein sequence ID" value="CAE0110810.1"/>
    <property type="molecule type" value="Transcribed_RNA"/>
</dbReference>
<accession>A0A7S3EVJ9</accession>
<organism evidence="2">
    <name type="scientific">Haptolina ericina</name>
    <dbReference type="NCBI Taxonomy" id="156174"/>
    <lineage>
        <taxon>Eukaryota</taxon>
        <taxon>Haptista</taxon>
        <taxon>Haptophyta</taxon>
        <taxon>Prymnesiophyceae</taxon>
        <taxon>Prymnesiales</taxon>
        <taxon>Prymnesiaceae</taxon>
        <taxon>Haptolina</taxon>
    </lineage>
</organism>
<sequence length="520" mass="56397">MQRQALRGRRREASCAVATLSFCFFNVIAAVSTSPSAPLRPPPAMFRCPARRFVVTAATAAALLVSAPHIFAPTPCFPCLADAIIVPTLGRPQEPATPPASPPEAACCDCSVTLYTDGYPGSSYDCSYPDCGSAVTLTTSTAGNEPLADGYSAKISIGMTGVSAIRAEGDAQCEVYGVNPTWGHLYNSPAYPGEGSHVRWDLGWMNDGVVKVRFYCDSCLLSPQPPTSPPLWPPLEPSQMASIYGDPHMWGAHGDQADFKGAHGGVYCLLSAKNLSINMKTIYDTFITPFSKVPVRGSWVIGVFHSIRTAQTGRRLQIFFHAADPRRAIITEGCTAPYCRDTPLTGHRIELKQDGNPVVIENVRVELRAKTLRVGTGQWLTTSASTVSKPHPNKLRMNVEMRPTYQQRRDPVAPHGLLGQSYDRDGRAVHGRRDDYSRLDDGRLTTSRRSSFRGDSGVITTRARAEGAIEGCAEDYRVASDFATAFRFSRFDAVRASTRNVSALNRSRAAAARTAKSSAK</sequence>
<evidence type="ECO:0000313" key="2">
    <source>
        <dbReference type="EMBL" id="CAE0110810.1"/>
    </source>
</evidence>
<gene>
    <name evidence="2" type="ORF">HERI1096_LOCUS11470</name>
</gene>
<dbReference type="AlphaFoldDB" id="A0A7S3EVJ9"/>
<name>A0A7S3EVJ9_9EUKA</name>
<feature type="compositionally biased region" description="Basic and acidic residues" evidence="1">
    <location>
        <begin position="422"/>
        <end position="443"/>
    </location>
</feature>
<reference evidence="2" key="1">
    <citation type="submission" date="2021-01" db="EMBL/GenBank/DDBJ databases">
        <authorList>
            <person name="Corre E."/>
            <person name="Pelletier E."/>
            <person name="Niang G."/>
            <person name="Scheremetjew M."/>
            <person name="Finn R."/>
            <person name="Kale V."/>
            <person name="Holt S."/>
            <person name="Cochrane G."/>
            <person name="Meng A."/>
            <person name="Brown T."/>
            <person name="Cohen L."/>
        </authorList>
    </citation>
    <scope>NUCLEOTIDE SEQUENCE</scope>
    <source>
        <strain evidence="2">CCMP281</strain>
    </source>
</reference>
<protein>
    <submittedName>
        <fullName evidence="2">Uncharacterized protein</fullName>
    </submittedName>
</protein>